<dbReference type="PANTHER" id="PTHR39652:SF1">
    <property type="entry name" value="UPF0201 PROTEIN TK1335"/>
    <property type="match status" value="1"/>
</dbReference>
<dbReference type="AlphaFoldDB" id="A0A977KB15"/>
<evidence type="ECO:0000313" key="3">
    <source>
        <dbReference type="Proteomes" id="UP001063698"/>
    </source>
</evidence>
<dbReference type="InterPro" id="IPR002739">
    <property type="entry name" value="PAB1135-like"/>
</dbReference>
<organism evidence="2 3">
    <name type="scientific">Ignicoccus pacificus DSM 13166</name>
    <dbReference type="NCBI Taxonomy" id="940294"/>
    <lineage>
        <taxon>Archaea</taxon>
        <taxon>Thermoproteota</taxon>
        <taxon>Thermoprotei</taxon>
        <taxon>Desulfurococcales</taxon>
        <taxon>Desulfurococcaceae</taxon>
        <taxon>Ignicoccus</taxon>
    </lineage>
</organism>
<proteinExistence type="inferred from homology"/>
<reference evidence="2" key="1">
    <citation type="submission" date="2013-11" db="EMBL/GenBank/DDBJ databases">
        <title>Comparative genomics of Ignicoccus.</title>
        <authorList>
            <person name="Podar M."/>
        </authorList>
    </citation>
    <scope>NUCLEOTIDE SEQUENCE</scope>
    <source>
        <strain evidence="2">DSM 13166</strain>
    </source>
</reference>
<comment type="similarity">
    <text evidence="1">Belongs to the UPF0201 family.</text>
</comment>
<keyword evidence="3" id="KW-1185">Reference proteome</keyword>
<gene>
    <name evidence="2" type="ORF">IPA_03265</name>
</gene>
<dbReference type="Gene3D" id="3.30.1440.10">
    <property type="match status" value="1"/>
</dbReference>
<protein>
    <recommendedName>
        <fullName evidence="1">UPF0201 protein IPA_03265</fullName>
    </recommendedName>
</protein>
<name>A0A977KB15_9CREN</name>
<dbReference type="SUPFAM" id="SSF55282">
    <property type="entry name" value="RL5-like"/>
    <property type="match status" value="1"/>
</dbReference>
<dbReference type="EMBL" id="CP006868">
    <property type="protein sequence ID" value="UXD21350.1"/>
    <property type="molecule type" value="Genomic_DNA"/>
</dbReference>
<evidence type="ECO:0000256" key="1">
    <source>
        <dbReference type="HAMAP-Rule" id="MF_01112"/>
    </source>
</evidence>
<dbReference type="HAMAP" id="MF_01112">
    <property type="entry name" value="UPF0201"/>
    <property type="match status" value="1"/>
</dbReference>
<accession>A0A977KB15</accession>
<sequence length="133" mass="15054">MRIRIESEVRPTEDPQKVLKALRKLFSTNFELVERGEGWASWVGECEDPSCLEPLRSAIHSKSLDFTFRSELRKLARGGGGRLVFRLNKQAAFVGVPSFAEEDVDSPMGPIIVEIEADSQEELYELINWLTGE</sequence>
<evidence type="ECO:0000313" key="2">
    <source>
        <dbReference type="EMBL" id="UXD21350.1"/>
    </source>
</evidence>
<dbReference type="KEGG" id="ipc:IPA_03265"/>
<dbReference type="InterPro" id="IPR022803">
    <property type="entry name" value="Ribosomal_uL5_dom_sf"/>
</dbReference>
<dbReference type="Proteomes" id="UP001063698">
    <property type="component" value="Chromosome"/>
</dbReference>
<dbReference type="PANTHER" id="PTHR39652">
    <property type="entry name" value="UPF0201 PROTEIN TK1335"/>
    <property type="match status" value="1"/>
</dbReference>
<dbReference type="Pfam" id="PF01877">
    <property type="entry name" value="RNA_binding"/>
    <property type="match status" value="1"/>
</dbReference>